<dbReference type="GO" id="GO:0006351">
    <property type="term" value="P:DNA-templated transcription"/>
    <property type="evidence" value="ECO:0007669"/>
    <property type="project" value="TreeGrafter"/>
</dbReference>
<keyword evidence="2" id="KW-0805">Transcription regulation</keyword>
<dbReference type="PANTHER" id="PTHR30537">
    <property type="entry name" value="HTH-TYPE TRANSCRIPTIONAL REGULATOR"/>
    <property type="match status" value="1"/>
</dbReference>
<dbReference type="GO" id="GO:0043565">
    <property type="term" value="F:sequence-specific DNA binding"/>
    <property type="evidence" value="ECO:0007669"/>
    <property type="project" value="TreeGrafter"/>
</dbReference>
<organism evidence="7 8">
    <name type="scientific">Roseomonas acroporae</name>
    <dbReference type="NCBI Taxonomy" id="2937791"/>
    <lineage>
        <taxon>Bacteria</taxon>
        <taxon>Pseudomonadati</taxon>
        <taxon>Pseudomonadota</taxon>
        <taxon>Alphaproteobacteria</taxon>
        <taxon>Acetobacterales</taxon>
        <taxon>Roseomonadaceae</taxon>
        <taxon>Roseomonas</taxon>
    </lineage>
</organism>
<keyword evidence="8" id="KW-1185">Reference proteome</keyword>
<dbReference type="GO" id="GO:0003700">
    <property type="term" value="F:DNA-binding transcription factor activity"/>
    <property type="evidence" value="ECO:0007669"/>
    <property type="project" value="InterPro"/>
</dbReference>
<sequence length="301" mass="32336">MDKLDRLRLFTLAVDLGSLRAAAQRLGVPPSAASKGLAQLERELDARLLERNARRLTVTADGSLYLASCRTALGGLDAAARWLADGRRAVEGRLRISLPSSLGRIALVPHLPGLLRRWPRLHVEASFDDRQVDPVAEGYDIVLRVGPDQGARLVGTRISGTRFMTAASPAFLAALPEPIERPADLDPEACLRFLLPNRGTVGTWRHGRDGGVHRLVPAGRFTSDDAEALVAAALAGTGIVFMLGLSLLPWFASGALVRLLPDWELPGPDIWALYPEDRRGNAKVLAFVEALVELAAGGAFG</sequence>
<dbReference type="SUPFAM" id="SSF46785">
    <property type="entry name" value="Winged helix' DNA-binding domain"/>
    <property type="match status" value="1"/>
</dbReference>
<dbReference type="InterPro" id="IPR036388">
    <property type="entry name" value="WH-like_DNA-bd_sf"/>
</dbReference>
<evidence type="ECO:0000259" key="6">
    <source>
        <dbReference type="PROSITE" id="PS50931"/>
    </source>
</evidence>
<name>A0A9X2C0F4_9PROT</name>
<dbReference type="AlphaFoldDB" id="A0A9X2C0F4"/>
<dbReference type="SUPFAM" id="SSF53850">
    <property type="entry name" value="Periplasmic binding protein-like II"/>
    <property type="match status" value="1"/>
</dbReference>
<proteinExistence type="inferred from homology"/>
<accession>A0A9X2C0F4</accession>
<keyword evidence="5" id="KW-0812">Transmembrane</keyword>
<dbReference type="InterPro" id="IPR000847">
    <property type="entry name" value="LysR_HTH_N"/>
</dbReference>
<dbReference type="Pfam" id="PF03466">
    <property type="entry name" value="LysR_substrate"/>
    <property type="match status" value="1"/>
</dbReference>
<dbReference type="InterPro" id="IPR058163">
    <property type="entry name" value="LysR-type_TF_proteobact-type"/>
</dbReference>
<keyword evidence="4" id="KW-0804">Transcription</keyword>
<evidence type="ECO:0000256" key="3">
    <source>
        <dbReference type="ARBA" id="ARBA00023125"/>
    </source>
</evidence>
<dbReference type="Gene3D" id="1.10.10.10">
    <property type="entry name" value="Winged helix-like DNA-binding domain superfamily/Winged helix DNA-binding domain"/>
    <property type="match status" value="1"/>
</dbReference>
<comment type="caution">
    <text evidence="7">The sequence shown here is derived from an EMBL/GenBank/DDBJ whole genome shotgun (WGS) entry which is preliminary data.</text>
</comment>
<dbReference type="PANTHER" id="PTHR30537:SF72">
    <property type="entry name" value="LYSR FAMILY TRANSCRIPTIONAL REGULATOR"/>
    <property type="match status" value="1"/>
</dbReference>
<keyword evidence="5" id="KW-0472">Membrane</keyword>
<dbReference type="PROSITE" id="PS50931">
    <property type="entry name" value="HTH_LYSR"/>
    <property type="match status" value="1"/>
</dbReference>
<keyword evidence="5" id="KW-1133">Transmembrane helix</keyword>
<dbReference type="InterPro" id="IPR036390">
    <property type="entry name" value="WH_DNA-bd_sf"/>
</dbReference>
<evidence type="ECO:0000256" key="5">
    <source>
        <dbReference type="SAM" id="Phobius"/>
    </source>
</evidence>
<dbReference type="RefSeq" id="WP_248670112.1">
    <property type="nucleotide sequence ID" value="NZ_JALPRX010000174.1"/>
</dbReference>
<evidence type="ECO:0000256" key="2">
    <source>
        <dbReference type="ARBA" id="ARBA00023015"/>
    </source>
</evidence>
<gene>
    <name evidence="7" type="ORF">M0638_27315</name>
</gene>
<dbReference type="Pfam" id="PF00126">
    <property type="entry name" value="HTH_1"/>
    <property type="match status" value="1"/>
</dbReference>
<evidence type="ECO:0000256" key="4">
    <source>
        <dbReference type="ARBA" id="ARBA00023163"/>
    </source>
</evidence>
<dbReference type="EMBL" id="JALPRX010000174">
    <property type="protein sequence ID" value="MCK8788070.1"/>
    <property type="molecule type" value="Genomic_DNA"/>
</dbReference>
<reference evidence="7" key="1">
    <citation type="submission" date="2022-04" db="EMBL/GenBank/DDBJ databases">
        <title>Roseomonas acroporae sp. nov., isolated from coral Acropora digitifera.</title>
        <authorList>
            <person name="Sun H."/>
        </authorList>
    </citation>
    <scope>NUCLEOTIDE SEQUENCE</scope>
    <source>
        <strain evidence="7">NAR14</strain>
    </source>
</reference>
<protein>
    <submittedName>
        <fullName evidence="7">LysR family transcriptional regulator</fullName>
    </submittedName>
</protein>
<dbReference type="Gene3D" id="3.40.190.290">
    <property type="match status" value="1"/>
</dbReference>
<comment type="similarity">
    <text evidence="1">Belongs to the LysR transcriptional regulatory family.</text>
</comment>
<dbReference type="CDD" id="cd08422">
    <property type="entry name" value="PBP2_CrgA_like"/>
    <property type="match status" value="1"/>
</dbReference>
<dbReference type="InterPro" id="IPR005119">
    <property type="entry name" value="LysR_subst-bd"/>
</dbReference>
<evidence type="ECO:0000313" key="8">
    <source>
        <dbReference type="Proteomes" id="UP001139516"/>
    </source>
</evidence>
<keyword evidence="3" id="KW-0238">DNA-binding</keyword>
<feature type="domain" description="HTH lysR-type" evidence="6">
    <location>
        <begin position="1"/>
        <end position="59"/>
    </location>
</feature>
<dbReference type="Proteomes" id="UP001139516">
    <property type="component" value="Unassembled WGS sequence"/>
</dbReference>
<evidence type="ECO:0000313" key="7">
    <source>
        <dbReference type="EMBL" id="MCK8788070.1"/>
    </source>
</evidence>
<feature type="transmembrane region" description="Helical" evidence="5">
    <location>
        <begin position="228"/>
        <end position="252"/>
    </location>
</feature>
<evidence type="ECO:0000256" key="1">
    <source>
        <dbReference type="ARBA" id="ARBA00009437"/>
    </source>
</evidence>